<accession>A0A0B6A574</accession>
<dbReference type="RefSeq" id="WP_080743158.1">
    <property type="nucleotide sequence ID" value="NZ_BCVB01000022.1"/>
</dbReference>
<dbReference type="SUPFAM" id="SSF47406">
    <property type="entry name" value="SinR repressor dimerisation domain-like"/>
    <property type="match status" value="1"/>
</dbReference>
<reference evidence="1 2" key="1">
    <citation type="journal article" date="2015" name="Genome Announc.">
        <title>Complete genome sequences for 35 biothreat assay-relevant bacillus species.</title>
        <authorList>
            <person name="Johnson S.L."/>
            <person name="Daligault H.E."/>
            <person name="Davenport K.W."/>
            <person name="Jaissle J."/>
            <person name="Frey K.G."/>
            <person name="Ladner J.T."/>
            <person name="Broomall S.M."/>
            <person name="Bishop-Lilly K.A."/>
            <person name="Bruce D.C."/>
            <person name="Gibbons H.S."/>
            <person name="Coyne S.R."/>
            <person name="Lo C.C."/>
            <person name="Meincke L."/>
            <person name="Munk A.C."/>
            <person name="Koroleva G.I."/>
            <person name="Rosenzweig C.N."/>
            <person name="Palacios G.F."/>
            <person name="Redden C.L."/>
            <person name="Minogue T.D."/>
            <person name="Chain P.S."/>
        </authorList>
    </citation>
    <scope>NUCLEOTIDE SEQUENCE [LARGE SCALE GENOMIC DNA]</scope>
    <source>
        <strain evidence="2">ATCC 14581 / DSM 32 / JCM 2506 / NBRC 15308 / NCIMB 9376 / NCTC 10342 / NRRL B-14308 / VKM B-512</strain>
        <plasmid evidence="1 2">pBMV_1</plasmid>
    </source>
</reference>
<dbReference type="Proteomes" id="UP000031829">
    <property type="component" value="Plasmid pBMV_1"/>
</dbReference>
<keyword evidence="1" id="KW-0614">Plasmid</keyword>
<dbReference type="InterPro" id="IPR010981">
    <property type="entry name" value="SinR/SinI_dimer_dom"/>
</dbReference>
<name>A0A0B6A574_PRIM2</name>
<dbReference type="GO" id="GO:0006355">
    <property type="term" value="P:regulation of DNA-templated transcription"/>
    <property type="evidence" value="ECO:0007669"/>
    <property type="project" value="InterPro"/>
</dbReference>
<organism evidence="1 2">
    <name type="scientific">Priestia megaterium (strain ATCC 14581 / DSM 32 / CCUG 1817 / JCM 2506 / NBRC 15308 / NCIMB 9376 / NCTC 10342 / NRRL B-14308 / VKM B-512 / Ford 19)</name>
    <name type="common">Bacillus megaterium</name>
    <dbReference type="NCBI Taxonomy" id="1348623"/>
    <lineage>
        <taxon>Bacteria</taxon>
        <taxon>Bacillati</taxon>
        <taxon>Bacillota</taxon>
        <taxon>Bacilli</taxon>
        <taxon>Bacillales</taxon>
        <taxon>Bacillaceae</taxon>
        <taxon>Priestia</taxon>
    </lineage>
</organism>
<proteinExistence type="predicted"/>
<protein>
    <submittedName>
        <fullName evidence="1">Anti-repressor SinI family protein</fullName>
    </submittedName>
</protein>
<dbReference type="EMBL" id="CP009919">
    <property type="protein sequence ID" value="AJI20095.1"/>
    <property type="molecule type" value="Genomic_DNA"/>
</dbReference>
<dbReference type="GO" id="GO:0046983">
    <property type="term" value="F:protein dimerization activity"/>
    <property type="evidence" value="ECO:0007669"/>
    <property type="project" value="InterPro"/>
</dbReference>
<evidence type="ECO:0000313" key="2">
    <source>
        <dbReference type="Proteomes" id="UP000031829"/>
    </source>
</evidence>
<gene>
    <name evidence="1" type="ORF">BG04_5949</name>
</gene>
<dbReference type="InterPro" id="IPR036281">
    <property type="entry name" value="SinR/SinI_dimer_dom_sf"/>
</dbReference>
<dbReference type="GeneID" id="93646058"/>
<dbReference type="PROSITE" id="PS51500">
    <property type="entry name" value="SIN"/>
    <property type="match status" value="1"/>
</dbReference>
<dbReference type="KEGG" id="bmeg:BG04_5949"/>
<sequence>MKKSIAVLPEEWMKLVKDAMNSNVSKEEFKQFLEAKSQDNTIAKNIR</sequence>
<dbReference type="AlphaFoldDB" id="A0A0B6A574"/>
<geneLocation type="plasmid" evidence="1 2">
    <name>pBMV_1</name>
</geneLocation>
<dbReference type="HOGENOM" id="CLU_216217_0_0_9"/>
<dbReference type="Pfam" id="PF08671">
    <property type="entry name" value="SinI"/>
    <property type="match status" value="1"/>
</dbReference>
<evidence type="ECO:0000313" key="1">
    <source>
        <dbReference type="EMBL" id="AJI20095.1"/>
    </source>
</evidence>